<evidence type="ECO:0000256" key="1">
    <source>
        <dbReference type="SAM" id="Phobius"/>
    </source>
</evidence>
<gene>
    <name evidence="2" type="ORF">STRLI_007410</name>
</gene>
<protein>
    <recommendedName>
        <fullName evidence="4">ABC transporter permease</fullName>
    </recommendedName>
</protein>
<keyword evidence="1" id="KW-0472">Membrane</keyword>
<keyword evidence="1" id="KW-1133">Transmembrane helix</keyword>
<name>A0ABY7IRU3_STRNI</name>
<dbReference type="EMBL" id="CP114202">
    <property type="protein sequence ID" value="WAU01100.1"/>
    <property type="molecule type" value="Genomic_DNA"/>
</dbReference>
<reference evidence="2 3" key="1">
    <citation type="submission" date="2022-12" db="EMBL/GenBank/DDBJ databases">
        <authorList>
            <person name="Ruckert C."/>
            <person name="Busche T."/>
            <person name="Kalinowski J."/>
            <person name="Wittmann C."/>
        </authorList>
    </citation>
    <scope>NUCLEOTIDE SEQUENCE [LARGE SCALE GENOMIC DNA]</scope>
    <source>
        <strain evidence="2 3">DSM 40555</strain>
    </source>
</reference>
<dbReference type="RefSeq" id="WP_159491510.1">
    <property type="nucleotide sequence ID" value="NZ_BLIP01000003.1"/>
</dbReference>
<organism evidence="2 3">
    <name type="scientific">Streptomyces nigrescens</name>
    <dbReference type="NCBI Taxonomy" id="1920"/>
    <lineage>
        <taxon>Bacteria</taxon>
        <taxon>Bacillati</taxon>
        <taxon>Actinomycetota</taxon>
        <taxon>Actinomycetes</taxon>
        <taxon>Kitasatosporales</taxon>
        <taxon>Streptomycetaceae</taxon>
        <taxon>Streptomyces</taxon>
    </lineage>
</organism>
<evidence type="ECO:0008006" key="4">
    <source>
        <dbReference type="Google" id="ProtNLM"/>
    </source>
</evidence>
<proteinExistence type="predicted"/>
<sequence>MHTPASASRTRGVLWRSSAPFAGPDWRDRAHVLLISTLGFGLLVALPLLLRRELRARRTSEEAGDAPAT</sequence>
<dbReference type="Proteomes" id="UP001210609">
    <property type="component" value="Chromosome"/>
</dbReference>
<evidence type="ECO:0000313" key="3">
    <source>
        <dbReference type="Proteomes" id="UP001210609"/>
    </source>
</evidence>
<evidence type="ECO:0000313" key="2">
    <source>
        <dbReference type="EMBL" id="WAU01100.1"/>
    </source>
</evidence>
<accession>A0ABY7IRU3</accession>
<keyword evidence="1" id="KW-0812">Transmembrane</keyword>
<keyword evidence="3" id="KW-1185">Reference proteome</keyword>
<feature type="transmembrane region" description="Helical" evidence="1">
    <location>
        <begin position="30"/>
        <end position="50"/>
    </location>
</feature>